<reference evidence="5 6" key="1">
    <citation type="submission" date="2019-04" db="EMBL/GenBank/DDBJ databases">
        <title>An improved genome assembly and genetic linkage map for asparagus bean, Vigna unguiculata ssp. sesquipedialis.</title>
        <authorList>
            <person name="Xia Q."/>
            <person name="Zhang R."/>
            <person name="Dong Y."/>
        </authorList>
    </citation>
    <scope>NUCLEOTIDE SEQUENCE [LARGE SCALE GENOMIC DNA]</scope>
    <source>
        <tissue evidence="5">Leaf</tissue>
    </source>
</reference>
<accession>A0A4D6LG13</accession>
<dbReference type="InterPro" id="IPR038765">
    <property type="entry name" value="Papain-like_cys_pep_sf"/>
</dbReference>
<gene>
    <name evidence="5" type="ORF">DEO72_LG3g2119</name>
</gene>
<dbReference type="EMBL" id="CP039347">
    <property type="protein sequence ID" value="QCD87582.1"/>
    <property type="molecule type" value="Genomic_DNA"/>
</dbReference>
<proteinExistence type="inferred from homology"/>
<dbReference type="GO" id="GO:0006508">
    <property type="term" value="P:proteolysis"/>
    <property type="evidence" value="ECO:0007669"/>
    <property type="project" value="UniProtKB-KW"/>
</dbReference>
<evidence type="ECO:0000259" key="4">
    <source>
        <dbReference type="Pfam" id="PF02902"/>
    </source>
</evidence>
<dbReference type="Gene3D" id="3.40.395.10">
    <property type="entry name" value="Adenoviral Proteinase, Chain A"/>
    <property type="match status" value="1"/>
</dbReference>
<dbReference type="Pfam" id="PF02902">
    <property type="entry name" value="Peptidase_C48"/>
    <property type="match status" value="1"/>
</dbReference>
<keyword evidence="6" id="KW-1185">Reference proteome</keyword>
<sequence>MGGKSRKEKVVEEERVIWDWTLTVECRSNPIVRAALNIDGEEIIEDDDDSAKSNFEDTCMKKDEVLLRGKWSSQEEPNVGDDKANIFEGSGEKPSCFDDATKGSGDKVHDDVHMSKDFEACGEKGVKKVQVKQEYTPFKVVIVNFDGYHYETTEFVPTVAISEPIQVHCNSLGVDAMKLYMTLSRLDCPYRVVCNIKGQILTTPDCMGFRPTGHVCNMEVASTAVKNLNESHTRNMKLFFSMLLNYDSDSKPSFEVQTVDTPIQPNGHDCGVLVLKFIKMWDSVTRFDGKTMFEYTTKELQLMRQKFVCDWVLHEDNDNMDDVIQHYDMLIKK</sequence>
<comment type="similarity">
    <text evidence="1">Belongs to the peptidase C48 family.</text>
</comment>
<name>A0A4D6LG13_VIGUN</name>
<dbReference type="SUPFAM" id="SSF54001">
    <property type="entry name" value="Cysteine proteinases"/>
    <property type="match status" value="1"/>
</dbReference>
<protein>
    <submittedName>
        <fullName evidence="5">Ulp1 protease family</fullName>
    </submittedName>
</protein>
<dbReference type="Proteomes" id="UP000501690">
    <property type="component" value="Linkage Group LG3"/>
</dbReference>
<evidence type="ECO:0000256" key="2">
    <source>
        <dbReference type="ARBA" id="ARBA00022670"/>
    </source>
</evidence>
<dbReference type="InterPro" id="IPR003653">
    <property type="entry name" value="Peptidase_C48_C"/>
</dbReference>
<dbReference type="GO" id="GO:0008234">
    <property type="term" value="F:cysteine-type peptidase activity"/>
    <property type="evidence" value="ECO:0007669"/>
    <property type="project" value="InterPro"/>
</dbReference>
<evidence type="ECO:0000256" key="1">
    <source>
        <dbReference type="ARBA" id="ARBA00005234"/>
    </source>
</evidence>
<organism evidence="5 6">
    <name type="scientific">Vigna unguiculata</name>
    <name type="common">Cowpea</name>
    <dbReference type="NCBI Taxonomy" id="3917"/>
    <lineage>
        <taxon>Eukaryota</taxon>
        <taxon>Viridiplantae</taxon>
        <taxon>Streptophyta</taxon>
        <taxon>Embryophyta</taxon>
        <taxon>Tracheophyta</taxon>
        <taxon>Spermatophyta</taxon>
        <taxon>Magnoliopsida</taxon>
        <taxon>eudicotyledons</taxon>
        <taxon>Gunneridae</taxon>
        <taxon>Pentapetalae</taxon>
        <taxon>rosids</taxon>
        <taxon>fabids</taxon>
        <taxon>Fabales</taxon>
        <taxon>Fabaceae</taxon>
        <taxon>Papilionoideae</taxon>
        <taxon>50 kb inversion clade</taxon>
        <taxon>NPAAA clade</taxon>
        <taxon>indigoferoid/millettioid clade</taxon>
        <taxon>Phaseoleae</taxon>
        <taxon>Vigna</taxon>
    </lineage>
</organism>
<evidence type="ECO:0000256" key="3">
    <source>
        <dbReference type="ARBA" id="ARBA00022801"/>
    </source>
</evidence>
<evidence type="ECO:0000313" key="5">
    <source>
        <dbReference type="EMBL" id="QCD87582.1"/>
    </source>
</evidence>
<keyword evidence="3" id="KW-0378">Hydrolase</keyword>
<evidence type="ECO:0000313" key="6">
    <source>
        <dbReference type="Proteomes" id="UP000501690"/>
    </source>
</evidence>
<dbReference type="AlphaFoldDB" id="A0A4D6LG13"/>
<feature type="domain" description="Ubiquitin-like protease family profile" evidence="4">
    <location>
        <begin position="242"/>
        <end position="306"/>
    </location>
</feature>
<keyword evidence="2 5" id="KW-0645">Protease</keyword>